<dbReference type="Gene3D" id="3.40.640.10">
    <property type="entry name" value="Type I PLP-dependent aspartate aminotransferase-like (Major domain)"/>
    <property type="match status" value="1"/>
</dbReference>
<keyword evidence="3 6" id="KW-0554">One-carbon metabolism</keyword>
<dbReference type="CDD" id="cd00378">
    <property type="entry name" value="SHMT"/>
    <property type="match status" value="1"/>
</dbReference>
<sequence length="420" mass="45678">MLEATKLADEELYHIVAGELKRQENNIEMIASESTAPIEALELSGSVFTNKTLEGYPGARFQSGAGFADQMEILGVERCKALYQAEHANIQPISGSTANYSVYAAILKPGDTVLAMRLDQGGHLTHGSPASTTSKFYNFVSYGVHKDTEQINYEELEALAIEHKPKLIVSGGSSYPRLIDYERIGNIAKSVGAYSMADIAHVSGLVAAGIIPSPVPCTDFVSSSTTKTLCGPRGGMVLCKAEHAKALDRGVFPRTIGSMHLQVMAAKTFVLKRAATEEFKQTMIQTVKNAQHLATCLEKHGFRIVSGGTDNHLVMVDLRPKGITGKDFQDALDYVGITVNKNMIPFDTEKPSITSGVRIGTTAISQRGLKENEVKQIADIMNRVAQNIHNVEVLEACKIEAIELISKFPLYKEKFDVVSI</sequence>
<protein>
    <recommendedName>
        <fullName evidence="6">2-methylserine hydroxymethyltransferase</fullName>
        <shortName evidence="6">MSHMT</shortName>
        <ecNumber evidence="6">2.1.2.7</ecNumber>
    </recommendedName>
    <alternativeName>
        <fullName evidence="6">Alpha-methylserine hydroxymethyltransferase</fullName>
    </alternativeName>
    <alternativeName>
        <fullName evidence="6">D-alanine 2-hydroxymethyltransferase</fullName>
    </alternativeName>
</protein>
<dbReference type="InterPro" id="IPR001085">
    <property type="entry name" value="Ser_HO-MeTrfase"/>
</dbReference>
<dbReference type="GO" id="GO:0005829">
    <property type="term" value="C:cytosol"/>
    <property type="evidence" value="ECO:0007669"/>
    <property type="project" value="TreeGrafter"/>
</dbReference>
<dbReference type="OrthoDB" id="9803846at2"/>
<feature type="site" description="Plays an important role in substrate specificity" evidence="6">
    <location>
        <position position="226"/>
    </location>
</feature>
<evidence type="ECO:0000256" key="7">
    <source>
        <dbReference type="PIRSR" id="PIRSR000412-50"/>
    </source>
</evidence>
<dbReference type="RefSeq" id="WP_151534290.1">
    <property type="nucleotide sequence ID" value="NZ_WBOS01000002.1"/>
</dbReference>
<evidence type="ECO:0000256" key="1">
    <source>
        <dbReference type="ARBA" id="ARBA00001933"/>
    </source>
</evidence>
<feature type="binding site" evidence="6">
    <location>
        <position position="118"/>
    </location>
    <ligand>
        <name>(6S)-5,6,7,8-tetrahydrofolate</name>
        <dbReference type="ChEBI" id="CHEBI:57453"/>
    </ligand>
</feature>
<comment type="caution">
    <text evidence="9">The sequence shown here is derived from an EMBL/GenBank/DDBJ whole genome shotgun (WGS) entry which is preliminary data.</text>
</comment>
<evidence type="ECO:0000259" key="8">
    <source>
        <dbReference type="Pfam" id="PF00464"/>
    </source>
</evidence>
<feature type="binding site" evidence="6">
    <location>
        <position position="242"/>
    </location>
    <ligand>
        <name>(6S)-5,6,7,8-tetrahydrofolate</name>
        <dbReference type="ChEBI" id="CHEBI:57453"/>
    </ligand>
</feature>
<comment type="catalytic activity">
    <reaction evidence="6">
        <text>(6R)-5,10-methylene-5,6,7,8-tetrahydrofolate + D-alanine + H2O = 2-methylserine + (6S)-5,6,7,8-tetrahydrofolate</text>
        <dbReference type="Rhea" id="RHEA:10064"/>
        <dbReference type="ChEBI" id="CHEBI:15377"/>
        <dbReference type="ChEBI" id="CHEBI:15636"/>
        <dbReference type="ChEBI" id="CHEBI:57416"/>
        <dbReference type="ChEBI" id="CHEBI:57453"/>
        <dbReference type="ChEBI" id="CHEBI:58275"/>
        <dbReference type="EC" id="2.1.2.7"/>
    </reaction>
</comment>
<dbReference type="PIRSF" id="PIRSF000412">
    <property type="entry name" value="SHMT"/>
    <property type="match status" value="1"/>
</dbReference>
<comment type="similarity">
    <text evidence="2 6">Belongs to the SHMT family.</text>
</comment>
<keyword evidence="9" id="KW-0489">Methyltransferase</keyword>
<dbReference type="GO" id="GO:0008168">
    <property type="term" value="F:methyltransferase activity"/>
    <property type="evidence" value="ECO:0007669"/>
    <property type="project" value="UniProtKB-KW"/>
</dbReference>
<dbReference type="NCBIfam" id="NF000586">
    <property type="entry name" value="PRK00011.1"/>
    <property type="match status" value="1"/>
</dbReference>
<name>A0A6L3V9W4_9BACI</name>
<comment type="pathway">
    <text evidence="6">One-carbon metabolism; tetrahydrofolate interconversion.</text>
</comment>
<keyword evidence="6 9" id="KW-0808">Transferase</keyword>
<dbReference type="InterPro" id="IPR049943">
    <property type="entry name" value="Ser_HO-MeTrfase-like"/>
</dbReference>
<keyword evidence="6" id="KW-0963">Cytoplasm</keyword>
<dbReference type="GO" id="GO:0030170">
    <property type="term" value="F:pyridoxal phosphate binding"/>
    <property type="evidence" value="ECO:0007669"/>
    <property type="project" value="UniProtKB-UniRule"/>
</dbReference>
<reference evidence="9 10" key="1">
    <citation type="journal article" date="2016" name="Antonie Van Leeuwenhoek">
        <title>Bacillus depressus sp. nov., isolated from soil of a sunflower field.</title>
        <authorList>
            <person name="Wei X."/>
            <person name="Xin D."/>
            <person name="Xin Y."/>
            <person name="Zhang H."/>
            <person name="Wang T."/>
            <person name="Zhang J."/>
        </authorList>
    </citation>
    <scope>NUCLEOTIDE SEQUENCE [LARGE SCALE GENOMIC DNA]</scope>
    <source>
        <strain evidence="9 10">BZ1</strain>
    </source>
</reference>
<evidence type="ECO:0000256" key="2">
    <source>
        <dbReference type="ARBA" id="ARBA00006376"/>
    </source>
</evidence>
<dbReference type="PANTHER" id="PTHR11680">
    <property type="entry name" value="SERINE HYDROXYMETHYLTRANSFERASE"/>
    <property type="match status" value="1"/>
</dbReference>
<comment type="cofactor">
    <cofactor evidence="1 6 7">
        <name>pyridoxal 5'-phosphate</name>
        <dbReference type="ChEBI" id="CHEBI:597326"/>
    </cofactor>
</comment>
<dbReference type="Gene3D" id="3.90.1150.10">
    <property type="entry name" value="Aspartate Aminotransferase, domain 1"/>
    <property type="match status" value="1"/>
</dbReference>
<keyword evidence="5 6" id="KW-0663">Pyridoxal phosphate</keyword>
<comment type="subcellular location">
    <subcellularLocation>
        <location evidence="6">Cytoplasm</location>
    </subcellularLocation>
</comment>
<dbReference type="GO" id="GO:0032259">
    <property type="term" value="P:methylation"/>
    <property type="evidence" value="ECO:0007669"/>
    <property type="project" value="UniProtKB-KW"/>
</dbReference>
<evidence type="ECO:0000256" key="5">
    <source>
        <dbReference type="ARBA" id="ARBA00022898"/>
    </source>
</evidence>
<dbReference type="GO" id="GO:0019264">
    <property type="term" value="P:glycine biosynthetic process from serine"/>
    <property type="evidence" value="ECO:0007669"/>
    <property type="project" value="InterPro"/>
</dbReference>
<dbReference type="EC" id="2.1.2.7" evidence="6"/>
<feature type="modified residue" description="N6-(pyridoxal phosphate)lysine" evidence="6 7">
    <location>
        <position position="227"/>
    </location>
</feature>
<dbReference type="SUPFAM" id="SSF53383">
    <property type="entry name" value="PLP-dependent transferases"/>
    <property type="match status" value="1"/>
</dbReference>
<comment type="caution">
    <text evidence="6">Lacks conserved residue(s) required for the propagation of feature annotation.</text>
</comment>
<dbReference type="UniPathway" id="UPA00193"/>
<dbReference type="InterPro" id="IPR015421">
    <property type="entry name" value="PyrdxlP-dep_Trfase_major"/>
</dbReference>
<comment type="function">
    <text evidence="6">Catalyzes the reversible interconversion of alpha-methyl-L-serine to D-alanine with tetrahydrofolate (THF) serving as the one-carbon carrier.</text>
</comment>
<evidence type="ECO:0000256" key="4">
    <source>
        <dbReference type="ARBA" id="ARBA00022605"/>
    </source>
</evidence>
<proteinExistence type="inferred from homology"/>
<keyword evidence="4" id="KW-0028">Amino-acid biosynthesis</keyword>
<dbReference type="GO" id="GO:0050413">
    <property type="term" value="F:D-alanine 2-hydroxymethyltransferase activity"/>
    <property type="evidence" value="ECO:0007669"/>
    <property type="project" value="UniProtKB-EC"/>
</dbReference>
<evidence type="ECO:0000313" key="10">
    <source>
        <dbReference type="Proteomes" id="UP000481030"/>
    </source>
</evidence>
<dbReference type="EMBL" id="WBOS01000002">
    <property type="protein sequence ID" value="KAB2337595.1"/>
    <property type="molecule type" value="Genomic_DNA"/>
</dbReference>
<organism evidence="9 10">
    <name type="scientific">Cytobacillus depressus</name>
    <dbReference type="NCBI Taxonomy" id="1602942"/>
    <lineage>
        <taxon>Bacteria</taxon>
        <taxon>Bacillati</taxon>
        <taxon>Bacillota</taxon>
        <taxon>Bacilli</taxon>
        <taxon>Bacillales</taxon>
        <taxon>Bacillaceae</taxon>
        <taxon>Cytobacillus</taxon>
    </lineage>
</organism>
<evidence type="ECO:0000313" key="9">
    <source>
        <dbReference type="EMBL" id="KAB2337595.1"/>
    </source>
</evidence>
<dbReference type="HAMAP" id="MF_00051">
    <property type="entry name" value="SHMT"/>
    <property type="match status" value="1"/>
</dbReference>
<dbReference type="AlphaFoldDB" id="A0A6L3V9W4"/>
<dbReference type="InterPro" id="IPR015422">
    <property type="entry name" value="PyrdxlP-dep_Trfase_small"/>
</dbReference>
<evidence type="ECO:0000256" key="6">
    <source>
        <dbReference type="HAMAP-Rule" id="MF_00051"/>
    </source>
</evidence>
<comment type="subunit">
    <text evidence="6">Homodimer.</text>
</comment>
<dbReference type="InterPro" id="IPR039429">
    <property type="entry name" value="SHMT-like_dom"/>
</dbReference>
<dbReference type="Proteomes" id="UP000481030">
    <property type="component" value="Unassembled WGS sequence"/>
</dbReference>
<evidence type="ECO:0000256" key="3">
    <source>
        <dbReference type="ARBA" id="ARBA00022563"/>
    </source>
</evidence>
<gene>
    <name evidence="6" type="primary">mshmt</name>
    <name evidence="9" type="ORF">F7731_08295</name>
</gene>
<dbReference type="GO" id="GO:0004372">
    <property type="term" value="F:glycine hydroxymethyltransferase activity"/>
    <property type="evidence" value="ECO:0007669"/>
    <property type="project" value="InterPro"/>
</dbReference>
<accession>A0A6L3V9W4</accession>
<feature type="binding site" evidence="6">
    <location>
        <begin position="122"/>
        <end position="124"/>
    </location>
    <ligand>
        <name>(6S)-5,6,7,8-tetrahydrofolate</name>
        <dbReference type="ChEBI" id="CHEBI:57453"/>
    </ligand>
</feature>
<dbReference type="GO" id="GO:0035999">
    <property type="term" value="P:tetrahydrofolate interconversion"/>
    <property type="evidence" value="ECO:0007669"/>
    <property type="project" value="UniProtKB-UniRule"/>
</dbReference>
<dbReference type="InterPro" id="IPR015424">
    <property type="entry name" value="PyrdxlP-dep_Trfase"/>
</dbReference>
<keyword evidence="10" id="KW-1185">Reference proteome</keyword>
<dbReference type="PANTHER" id="PTHR11680:SF35">
    <property type="entry name" value="SERINE HYDROXYMETHYLTRANSFERASE 1"/>
    <property type="match status" value="1"/>
</dbReference>
<dbReference type="Pfam" id="PF00464">
    <property type="entry name" value="SHMT"/>
    <property type="match status" value="1"/>
</dbReference>
<feature type="domain" description="Serine hydroxymethyltransferase-like" evidence="8">
    <location>
        <begin position="8"/>
        <end position="381"/>
    </location>
</feature>